<dbReference type="InterPro" id="IPR017896">
    <property type="entry name" value="4Fe4S_Fe-S-bd"/>
</dbReference>
<evidence type="ECO:0000256" key="1">
    <source>
        <dbReference type="ARBA" id="ARBA00022485"/>
    </source>
</evidence>
<dbReference type="PANTHER" id="PTHR43687:SF2">
    <property type="entry name" value="FERREDOXIN 3"/>
    <property type="match status" value="1"/>
</dbReference>
<dbReference type="Proteomes" id="UP000610960">
    <property type="component" value="Unassembled WGS sequence"/>
</dbReference>
<dbReference type="AlphaFoldDB" id="A0A830GVG2"/>
<evidence type="ECO:0000259" key="5">
    <source>
        <dbReference type="PROSITE" id="PS51379"/>
    </source>
</evidence>
<sequence>MIMCSDLSKWHGIERAAIEWGPAIDEDKCVGCGLCVVQCSERRNVFGYDETKRKAIVLYPNNCMVGCNNCQVACLWDAITFPSPSELKKPARDLVDSGVVRRELEERLRRNPNLVMELPSSLIKKICEDQVGTCH</sequence>
<evidence type="ECO:0000313" key="7">
    <source>
        <dbReference type="Proteomes" id="UP000610960"/>
    </source>
</evidence>
<dbReference type="SUPFAM" id="SSF54862">
    <property type="entry name" value="4Fe-4S ferredoxins"/>
    <property type="match status" value="1"/>
</dbReference>
<feature type="domain" description="4Fe-4S ferredoxin-type" evidence="5">
    <location>
        <begin position="54"/>
        <end position="84"/>
    </location>
</feature>
<dbReference type="EMBL" id="BMNL01000001">
    <property type="protein sequence ID" value="GGP19990.1"/>
    <property type="molecule type" value="Genomic_DNA"/>
</dbReference>
<evidence type="ECO:0000313" key="6">
    <source>
        <dbReference type="EMBL" id="GGP19990.1"/>
    </source>
</evidence>
<dbReference type="GO" id="GO:0051539">
    <property type="term" value="F:4 iron, 4 sulfur cluster binding"/>
    <property type="evidence" value="ECO:0007669"/>
    <property type="project" value="UniProtKB-KW"/>
</dbReference>
<reference evidence="6" key="2">
    <citation type="submission" date="2020-09" db="EMBL/GenBank/DDBJ databases">
        <authorList>
            <person name="Sun Q."/>
            <person name="Ohkuma M."/>
        </authorList>
    </citation>
    <scope>NUCLEOTIDE SEQUENCE</scope>
    <source>
        <strain evidence="6">JCM 10088</strain>
    </source>
</reference>
<keyword evidence="3" id="KW-0408">Iron</keyword>
<dbReference type="Gene3D" id="3.30.70.20">
    <property type="match status" value="1"/>
</dbReference>
<evidence type="ECO:0000256" key="4">
    <source>
        <dbReference type="ARBA" id="ARBA00023014"/>
    </source>
</evidence>
<accession>A0A830GVG2</accession>
<dbReference type="Pfam" id="PF12797">
    <property type="entry name" value="Fer4_2"/>
    <property type="match status" value="1"/>
</dbReference>
<proteinExistence type="predicted"/>
<protein>
    <recommendedName>
        <fullName evidence="5">4Fe-4S ferredoxin-type domain-containing protein</fullName>
    </recommendedName>
</protein>
<dbReference type="PANTHER" id="PTHR43687">
    <property type="entry name" value="ADENYLYLSULFATE REDUCTASE, BETA SUBUNIT"/>
    <property type="match status" value="1"/>
</dbReference>
<keyword evidence="7" id="KW-1185">Reference proteome</keyword>
<name>A0A830GVG2_9CREN</name>
<organism evidence="6 7">
    <name type="scientific">Thermocladium modestius</name>
    <dbReference type="NCBI Taxonomy" id="62609"/>
    <lineage>
        <taxon>Archaea</taxon>
        <taxon>Thermoproteota</taxon>
        <taxon>Thermoprotei</taxon>
        <taxon>Thermoproteales</taxon>
        <taxon>Thermoproteaceae</taxon>
        <taxon>Thermocladium</taxon>
    </lineage>
</organism>
<keyword evidence="4" id="KW-0411">Iron-sulfur</keyword>
<dbReference type="GO" id="GO:0046872">
    <property type="term" value="F:metal ion binding"/>
    <property type="evidence" value="ECO:0007669"/>
    <property type="project" value="UniProtKB-KW"/>
</dbReference>
<evidence type="ECO:0000256" key="2">
    <source>
        <dbReference type="ARBA" id="ARBA00022723"/>
    </source>
</evidence>
<comment type="caution">
    <text evidence="6">The sequence shown here is derived from an EMBL/GenBank/DDBJ whole genome shotgun (WGS) entry which is preliminary data.</text>
</comment>
<keyword evidence="2" id="KW-0479">Metal-binding</keyword>
<feature type="domain" description="4Fe-4S ferredoxin-type" evidence="5">
    <location>
        <begin position="20"/>
        <end position="51"/>
    </location>
</feature>
<gene>
    <name evidence="6" type="ORF">GCM10007981_06050</name>
</gene>
<dbReference type="InterPro" id="IPR050572">
    <property type="entry name" value="Fe-S_Ferredoxin"/>
</dbReference>
<keyword evidence="1" id="KW-0004">4Fe-4S</keyword>
<evidence type="ECO:0000256" key="3">
    <source>
        <dbReference type="ARBA" id="ARBA00023004"/>
    </source>
</evidence>
<reference evidence="6" key="1">
    <citation type="journal article" date="2014" name="Int. J. Syst. Evol. Microbiol.">
        <title>Complete genome sequence of Corynebacterium casei LMG S-19264T (=DSM 44701T), isolated from a smear-ripened cheese.</title>
        <authorList>
            <consortium name="US DOE Joint Genome Institute (JGI-PGF)"/>
            <person name="Walter F."/>
            <person name="Albersmeier A."/>
            <person name="Kalinowski J."/>
            <person name="Ruckert C."/>
        </authorList>
    </citation>
    <scope>NUCLEOTIDE SEQUENCE</scope>
    <source>
        <strain evidence="6">JCM 10088</strain>
    </source>
</reference>
<dbReference type="PROSITE" id="PS51379">
    <property type="entry name" value="4FE4S_FER_2"/>
    <property type="match status" value="2"/>
</dbReference>